<proteinExistence type="predicted"/>
<dbReference type="EMBL" id="PHWZ01000038">
    <property type="protein sequence ID" value="TEY80429.1"/>
    <property type="molecule type" value="Genomic_DNA"/>
</dbReference>
<dbReference type="Proteomes" id="UP000297299">
    <property type="component" value="Unassembled WGS sequence"/>
</dbReference>
<protein>
    <submittedName>
        <fullName evidence="1">Uncharacterized protein</fullName>
    </submittedName>
</protein>
<evidence type="ECO:0000313" key="2">
    <source>
        <dbReference type="Proteomes" id="UP000297299"/>
    </source>
</evidence>
<name>A0A4Y8DCA3_9HELO</name>
<keyword evidence="2" id="KW-1185">Reference proteome</keyword>
<evidence type="ECO:0000313" key="1">
    <source>
        <dbReference type="EMBL" id="TEY80429.1"/>
    </source>
</evidence>
<reference evidence="1 2" key="1">
    <citation type="submission" date="2017-11" db="EMBL/GenBank/DDBJ databases">
        <title>Comparative genomics of Botrytis spp.</title>
        <authorList>
            <person name="Valero-Jimenez C.A."/>
            <person name="Tapia P."/>
            <person name="Veloso J."/>
            <person name="Silva-Moreno E."/>
            <person name="Staats M."/>
            <person name="Valdes J.H."/>
            <person name="Van Kan J.A.L."/>
        </authorList>
    </citation>
    <scope>NUCLEOTIDE SEQUENCE [LARGE SCALE GENOMIC DNA]</scope>
    <source>
        <strain evidence="1 2">MUCL2830</strain>
    </source>
</reference>
<organism evidence="1 2">
    <name type="scientific">Botryotinia calthae</name>
    <dbReference type="NCBI Taxonomy" id="38488"/>
    <lineage>
        <taxon>Eukaryota</taxon>
        <taxon>Fungi</taxon>
        <taxon>Dikarya</taxon>
        <taxon>Ascomycota</taxon>
        <taxon>Pezizomycotina</taxon>
        <taxon>Leotiomycetes</taxon>
        <taxon>Helotiales</taxon>
        <taxon>Sclerotiniaceae</taxon>
        <taxon>Botryotinia</taxon>
    </lineage>
</organism>
<accession>A0A4Y8DCA3</accession>
<gene>
    <name evidence="1" type="ORF">BOTCAL_0038g00280</name>
</gene>
<comment type="caution">
    <text evidence="1">The sequence shown here is derived from an EMBL/GenBank/DDBJ whole genome shotgun (WGS) entry which is preliminary data.</text>
</comment>
<sequence>MDIFVYLRTVTLRAHLENSHSNPETTRRKSALHTIPSCPTINHAAKRIVQPSIGYAILICSPDFLLLSDVAVKGVWYSLIEATFGRYLPKKIRDV</sequence>
<dbReference type="AlphaFoldDB" id="A0A4Y8DCA3"/>